<feature type="non-terminal residue" evidence="1">
    <location>
        <position position="1"/>
    </location>
</feature>
<keyword evidence="2" id="KW-1185">Reference proteome</keyword>
<proteinExistence type="predicted"/>
<dbReference type="AlphaFoldDB" id="D8RJW0"/>
<name>D8RJW0_SELML</name>
<dbReference type="PANTHER" id="PTHR31901:SF9">
    <property type="entry name" value="GH3 DOMAIN-CONTAINING PROTEIN"/>
    <property type="match status" value="1"/>
</dbReference>
<dbReference type="EMBL" id="GL377582">
    <property type="protein sequence ID" value="EFJ27341.1"/>
    <property type="molecule type" value="Genomic_DNA"/>
</dbReference>
<sequence length="82" mass="9072">LNFVGDITRDVGAVQACILEQILAKNGNVKYFKRHGLCGVPCRDDFKRAMSLSSYTDIESDVTRMASGDDSRILTDASVREM</sequence>
<feature type="non-terminal residue" evidence="1">
    <location>
        <position position="82"/>
    </location>
</feature>
<dbReference type="Proteomes" id="UP000001514">
    <property type="component" value="Unassembled WGS sequence"/>
</dbReference>
<dbReference type="HOGENOM" id="CLU_2565280_0_0_1"/>
<dbReference type="InterPro" id="IPR004993">
    <property type="entry name" value="GH3"/>
</dbReference>
<evidence type="ECO:0000313" key="2">
    <source>
        <dbReference type="Proteomes" id="UP000001514"/>
    </source>
</evidence>
<gene>
    <name evidence="1" type="ORF">SELMODRAFT_28822</name>
</gene>
<dbReference type="InParanoid" id="D8RJW0"/>
<dbReference type="Gramene" id="EFJ27341">
    <property type="protein sequence ID" value="EFJ27341"/>
    <property type="gene ID" value="SELMODRAFT_28822"/>
</dbReference>
<evidence type="ECO:0000313" key="1">
    <source>
        <dbReference type="EMBL" id="EFJ27341.1"/>
    </source>
</evidence>
<dbReference type="KEGG" id="smo:SELMODRAFT_28822"/>
<reference evidence="1 2" key="1">
    <citation type="journal article" date="2011" name="Science">
        <title>The Selaginella genome identifies genetic changes associated with the evolution of vascular plants.</title>
        <authorList>
            <person name="Banks J.A."/>
            <person name="Nishiyama T."/>
            <person name="Hasebe M."/>
            <person name="Bowman J.L."/>
            <person name="Gribskov M."/>
            <person name="dePamphilis C."/>
            <person name="Albert V.A."/>
            <person name="Aono N."/>
            <person name="Aoyama T."/>
            <person name="Ambrose B.A."/>
            <person name="Ashton N.W."/>
            <person name="Axtell M.J."/>
            <person name="Barker E."/>
            <person name="Barker M.S."/>
            <person name="Bennetzen J.L."/>
            <person name="Bonawitz N.D."/>
            <person name="Chapple C."/>
            <person name="Cheng C."/>
            <person name="Correa L.G."/>
            <person name="Dacre M."/>
            <person name="DeBarry J."/>
            <person name="Dreyer I."/>
            <person name="Elias M."/>
            <person name="Engstrom E.M."/>
            <person name="Estelle M."/>
            <person name="Feng L."/>
            <person name="Finet C."/>
            <person name="Floyd S.K."/>
            <person name="Frommer W.B."/>
            <person name="Fujita T."/>
            <person name="Gramzow L."/>
            <person name="Gutensohn M."/>
            <person name="Harholt J."/>
            <person name="Hattori M."/>
            <person name="Heyl A."/>
            <person name="Hirai T."/>
            <person name="Hiwatashi Y."/>
            <person name="Ishikawa M."/>
            <person name="Iwata M."/>
            <person name="Karol K.G."/>
            <person name="Koehler B."/>
            <person name="Kolukisaoglu U."/>
            <person name="Kubo M."/>
            <person name="Kurata T."/>
            <person name="Lalonde S."/>
            <person name="Li K."/>
            <person name="Li Y."/>
            <person name="Litt A."/>
            <person name="Lyons E."/>
            <person name="Manning G."/>
            <person name="Maruyama T."/>
            <person name="Michael T.P."/>
            <person name="Mikami K."/>
            <person name="Miyazaki S."/>
            <person name="Morinaga S."/>
            <person name="Murata T."/>
            <person name="Mueller-Roeber B."/>
            <person name="Nelson D.R."/>
            <person name="Obara M."/>
            <person name="Oguri Y."/>
            <person name="Olmstead R.G."/>
            <person name="Onodera N."/>
            <person name="Petersen B.L."/>
            <person name="Pils B."/>
            <person name="Prigge M."/>
            <person name="Rensing S.A."/>
            <person name="Riano-Pachon D.M."/>
            <person name="Roberts A.W."/>
            <person name="Sato Y."/>
            <person name="Scheller H.V."/>
            <person name="Schulz B."/>
            <person name="Schulz C."/>
            <person name="Shakirov E.V."/>
            <person name="Shibagaki N."/>
            <person name="Shinohara N."/>
            <person name="Shippen D.E."/>
            <person name="Soerensen I."/>
            <person name="Sotooka R."/>
            <person name="Sugimoto N."/>
            <person name="Sugita M."/>
            <person name="Sumikawa N."/>
            <person name="Tanurdzic M."/>
            <person name="Theissen G."/>
            <person name="Ulvskov P."/>
            <person name="Wakazuki S."/>
            <person name="Weng J.K."/>
            <person name="Willats W.W."/>
            <person name="Wipf D."/>
            <person name="Wolf P.G."/>
            <person name="Yang L."/>
            <person name="Zimmer A.D."/>
            <person name="Zhu Q."/>
            <person name="Mitros T."/>
            <person name="Hellsten U."/>
            <person name="Loque D."/>
            <person name="Otillar R."/>
            <person name="Salamov A."/>
            <person name="Schmutz J."/>
            <person name="Shapiro H."/>
            <person name="Lindquist E."/>
            <person name="Lucas S."/>
            <person name="Rokhsar D."/>
            <person name="Grigoriev I.V."/>
        </authorList>
    </citation>
    <scope>NUCLEOTIDE SEQUENCE [LARGE SCALE GENOMIC DNA]</scope>
</reference>
<dbReference type="PANTHER" id="PTHR31901">
    <property type="entry name" value="GH3 DOMAIN-CONTAINING PROTEIN"/>
    <property type="match status" value="1"/>
</dbReference>
<organism evidence="2">
    <name type="scientific">Selaginella moellendorffii</name>
    <name type="common">Spikemoss</name>
    <dbReference type="NCBI Taxonomy" id="88036"/>
    <lineage>
        <taxon>Eukaryota</taxon>
        <taxon>Viridiplantae</taxon>
        <taxon>Streptophyta</taxon>
        <taxon>Embryophyta</taxon>
        <taxon>Tracheophyta</taxon>
        <taxon>Lycopodiopsida</taxon>
        <taxon>Selaginellales</taxon>
        <taxon>Selaginellaceae</taxon>
        <taxon>Selaginella</taxon>
    </lineage>
</organism>
<protein>
    <submittedName>
        <fullName evidence="1">Uncharacterized protein</fullName>
    </submittedName>
</protein>
<accession>D8RJW0</accession>
<dbReference type="Pfam" id="PF03321">
    <property type="entry name" value="GH3"/>
    <property type="match status" value="1"/>
</dbReference>